<evidence type="ECO:0000256" key="1">
    <source>
        <dbReference type="SAM" id="Phobius"/>
    </source>
</evidence>
<dbReference type="EMBL" id="MKIR01000001">
    <property type="protein sequence ID" value="OFI50310.1"/>
    <property type="molecule type" value="Genomic_DNA"/>
</dbReference>
<name>A0A1E8GPX7_9LACT</name>
<protein>
    <submittedName>
        <fullName evidence="2">Uncharacterized protein</fullName>
    </submittedName>
</protein>
<feature type="transmembrane region" description="Helical" evidence="1">
    <location>
        <begin position="6"/>
        <end position="25"/>
    </location>
</feature>
<dbReference type="OrthoDB" id="9835619at2"/>
<dbReference type="AlphaFoldDB" id="A0A1E8GPX7"/>
<sequence length="128" mass="15005">MPIAQNSIFISLAFLIFYIVSIYFISKSLSYGKILTIIFSLISLIFISYYNLKYFGKLNNENLFEMSYLMKIATPILFVPYFLGTDAWIRKGNFKIKPIIVFILEVLLFLSMYYLWSLIMNLIFVGTI</sequence>
<keyword evidence="1" id="KW-1133">Transmembrane helix</keyword>
<dbReference type="RefSeq" id="WP_070790968.1">
    <property type="nucleotide sequence ID" value="NZ_MKIR01000001.1"/>
</dbReference>
<keyword evidence="1" id="KW-0472">Membrane</keyword>
<feature type="transmembrane region" description="Helical" evidence="1">
    <location>
        <begin position="34"/>
        <end position="52"/>
    </location>
</feature>
<keyword evidence="3" id="KW-1185">Reference proteome</keyword>
<proteinExistence type="predicted"/>
<comment type="caution">
    <text evidence="2">The sequence shown here is derived from an EMBL/GenBank/DDBJ whole genome shotgun (WGS) entry which is preliminary data.</text>
</comment>
<feature type="transmembrane region" description="Helical" evidence="1">
    <location>
        <begin position="72"/>
        <end position="89"/>
    </location>
</feature>
<organism evidence="2 3">
    <name type="scientific">Floricoccus tropicus</name>
    <dbReference type="NCBI Taxonomy" id="1859473"/>
    <lineage>
        <taxon>Bacteria</taxon>
        <taxon>Bacillati</taxon>
        <taxon>Bacillota</taxon>
        <taxon>Bacilli</taxon>
        <taxon>Lactobacillales</taxon>
        <taxon>Streptococcaceae</taxon>
        <taxon>Floricoccus</taxon>
    </lineage>
</organism>
<evidence type="ECO:0000313" key="2">
    <source>
        <dbReference type="EMBL" id="OFI50310.1"/>
    </source>
</evidence>
<gene>
    <name evidence="2" type="ORF">BG261_00020</name>
</gene>
<keyword evidence="1" id="KW-0812">Transmembrane</keyword>
<feature type="transmembrane region" description="Helical" evidence="1">
    <location>
        <begin position="101"/>
        <end position="124"/>
    </location>
</feature>
<evidence type="ECO:0000313" key="3">
    <source>
        <dbReference type="Proteomes" id="UP000178622"/>
    </source>
</evidence>
<reference evidence="3" key="1">
    <citation type="submission" date="2016-09" db="EMBL/GenBank/DDBJ databases">
        <title>Draft genome sequence of a novel species of the family Streptococcaceae isolated from flowers.</title>
        <authorList>
            <person name="Chuah L.-O."/>
            <person name="Yap K.-P."/>
            <person name="Thong K.L."/>
            <person name="Liong M.T."/>
            <person name="Ahmad R."/>
            <person name="Rusul G."/>
        </authorList>
    </citation>
    <scope>NUCLEOTIDE SEQUENCE [LARGE SCALE GENOMIC DNA]</scope>
    <source>
        <strain evidence="3">DF1</strain>
    </source>
</reference>
<dbReference type="Proteomes" id="UP000178622">
    <property type="component" value="Unassembled WGS sequence"/>
</dbReference>
<accession>A0A1E8GPX7</accession>